<gene>
    <name evidence="1" type="ORF">C2L80_12410</name>
</gene>
<protein>
    <submittedName>
        <fullName evidence="1">Uncharacterized protein</fullName>
    </submittedName>
</protein>
<name>A0A2K2U264_9ACTN</name>
<accession>A0A2K2U264</accession>
<evidence type="ECO:0000313" key="2">
    <source>
        <dbReference type="Proteomes" id="UP000236488"/>
    </source>
</evidence>
<dbReference type="EMBL" id="PPEL01000110">
    <property type="protein sequence ID" value="PNV64354.1"/>
    <property type="molecule type" value="Genomic_DNA"/>
</dbReference>
<organism evidence="1 2">
    <name type="scientific">Rubneribacter badeniensis</name>
    <dbReference type="NCBI Taxonomy" id="2070688"/>
    <lineage>
        <taxon>Bacteria</taxon>
        <taxon>Bacillati</taxon>
        <taxon>Actinomycetota</taxon>
        <taxon>Coriobacteriia</taxon>
        <taxon>Eggerthellales</taxon>
        <taxon>Eggerthellaceae</taxon>
        <taxon>Rubneribacter</taxon>
    </lineage>
</organism>
<proteinExistence type="predicted"/>
<comment type="caution">
    <text evidence="1">The sequence shown here is derived from an EMBL/GenBank/DDBJ whole genome shotgun (WGS) entry which is preliminary data.</text>
</comment>
<evidence type="ECO:0000313" key="1">
    <source>
        <dbReference type="EMBL" id="PNV64354.1"/>
    </source>
</evidence>
<sequence length="81" mass="8896">MEKCQVAKFDLIGKSFLTVILCYRIDAPLLNQDWHGPGRLVVQGFAIASEAPAGKREAPLRHPIGGFEGRFGERGFVSILV</sequence>
<keyword evidence="2" id="KW-1185">Reference proteome</keyword>
<dbReference type="Proteomes" id="UP000236488">
    <property type="component" value="Unassembled WGS sequence"/>
</dbReference>
<dbReference type="AlphaFoldDB" id="A0A2K2U264"/>
<reference evidence="1 2" key="1">
    <citation type="journal article" date="2018" name="Int. J. Syst. Evol. Microbiol.">
        <title>Rubneribacter badeniensis gen. nov., sp. nov. and Enteroscipio rubneri gen. nov., sp. nov., new members of the Eggerthellaceae isolated from human faeces.</title>
        <authorList>
            <person name="Danylec N."/>
            <person name="Gobl A."/>
            <person name="Stoll D.A."/>
            <person name="Hetzer B."/>
            <person name="Kulling S.E."/>
            <person name="Huch M."/>
        </authorList>
    </citation>
    <scope>NUCLEOTIDE SEQUENCE [LARGE SCALE GENOMIC DNA]</scope>
    <source>
        <strain evidence="1 2">ResAG-85</strain>
    </source>
</reference>